<dbReference type="SUPFAM" id="SSF82171">
    <property type="entry name" value="DPP6 N-terminal domain-like"/>
    <property type="match status" value="1"/>
</dbReference>
<evidence type="ECO:0000313" key="13">
    <source>
        <dbReference type="Proteomes" id="UP000824156"/>
    </source>
</evidence>
<dbReference type="CDD" id="cd07562">
    <property type="entry name" value="Peptidase_S41_TRI"/>
    <property type="match status" value="1"/>
</dbReference>
<dbReference type="Gene3D" id="2.120.10.60">
    <property type="entry name" value="Tricorn protease N-terminal domain"/>
    <property type="match status" value="1"/>
</dbReference>
<evidence type="ECO:0000256" key="5">
    <source>
        <dbReference type="ARBA" id="ARBA00022801"/>
    </source>
</evidence>
<dbReference type="AlphaFoldDB" id="A0A9D1W7X1"/>
<dbReference type="Pfam" id="PF03572">
    <property type="entry name" value="Peptidase_S41"/>
    <property type="match status" value="1"/>
</dbReference>
<dbReference type="SUPFAM" id="SSF52096">
    <property type="entry name" value="ClpP/crotonase"/>
    <property type="match status" value="1"/>
</dbReference>
<dbReference type="Gene3D" id="2.130.10.10">
    <property type="entry name" value="YVTN repeat-like/Quinoprotein amine dehydrogenase"/>
    <property type="match status" value="1"/>
</dbReference>
<evidence type="ECO:0000256" key="4">
    <source>
        <dbReference type="ARBA" id="ARBA00022670"/>
    </source>
</evidence>
<evidence type="ECO:0000256" key="3">
    <source>
        <dbReference type="ARBA" id="ARBA00022490"/>
    </source>
</evidence>
<evidence type="ECO:0000259" key="11">
    <source>
        <dbReference type="SMART" id="SM00245"/>
    </source>
</evidence>
<dbReference type="PIRSF" id="PIRSF036421">
    <property type="entry name" value="Tricorn_protease"/>
    <property type="match status" value="1"/>
</dbReference>
<feature type="active site" description="Charge relay system" evidence="8">
    <location>
        <position position="773"/>
    </location>
</feature>
<dbReference type="InterPro" id="IPR036034">
    <property type="entry name" value="PDZ_sf"/>
</dbReference>
<dbReference type="Pfam" id="PF14684">
    <property type="entry name" value="Tricorn_C1"/>
    <property type="match status" value="1"/>
</dbReference>
<comment type="caution">
    <text evidence="12">The sequence shown here is derived from an EMBL/GenBank/DDBJ whole genome shotgun (WGS) entry which is preliminary data.</text>
</comment>
<dbReference type="Pfam" id="PF26549">
    <property type="entry name" value="Tricorn_N"/>
    <property type="match status" value="1"/>
</dbReference>
<evidence type="ECO:0000256" key="7">
    <source>
        <dbReference type="PIRNR" id="PIRNR036421"/>
    </source>
</evidence>
<dbReference type="Gene3D" id="3.90.226.10">
    <property type="entry name" value="2-enoyl-CoA Hydratase, Chain A, domain 1"/>
    <property type="match status" value="1"/>
</dbReference>
<keyword evidence="10" id="KW-0732">Signal</keyword>
<dbReference type="Pfam" id="PF14685">
    <property type="entry name" value="PDZ_Tricorn"/>
    <property type="match status" value="1"/>
</dbReference>
<dbReference type="GO" id="GO:0005737">
    <property type="term" value="C:cytoplasm"/>
    <property type="evidence" value="ECO:0007669"/>
    <property type="project" value="UniProtKB-SubCell"/>
</dbReference>
<organism evidence="12 13">
    <name type="scientific">Candidatus Sphingobacterium stercoripullorum</name>
    <dbReference type="NCBI Taxonomy" id="2838759"/>
    <lineage>
        <taxon>Bacteria</taxon>
        <taxon>Pseudomonadati</taxon>
        <taxon>Bacteroidota</taxon>
        <taxon>Sphingobacteriia</taxon>
        <taxon>Sphingobacteriales</taxon>
        <taxon>Sphingobacteriaceae</taxon>
        <taxon>Sphingobacterium</taxon>
    </lineage>
</organism>
<comment type="similarity">
    <text evidence="2 7">Belongs to the peptidase S41B family.</text>
</comment>
<evidence type="ECO:0000256" key="2">
    <source>
        <dbReference type="ARBA" id="ARBA00008524"/>
    </source>
</evidence>
<dbReference type="EMBL" id="DXEZ01000133">
    <property type="protein sequence ID" value="HIX54321.1"/>
    <property type="molecule type" value="Genomic_DNA"/>
</dbReference>
<dbReference type="InterPro" id="IPR029045">
    <property type="entry name" value="ClpP/crotonase-like_dom_sf"/>
</dbReference>
<evidence type="ECO:0000256" key="1">
    <source>
        <dbReference type="ARBA" id="ARBA00004496"/>
    </source>
</evidence>
<accession>A0A9D1W7X1</accession>
<dbReference type="InterPro" id="IPR015943">
    <property type="entry name" value="WD40/YVTN_repeat-like_dom_sf"/>
</dbReference>
<keyword evidence="6 7" id="KW-0720">Serine protease</keyword>
<feature type="active site" description="Charge relay system" evidence="8">
    <location>
        <position position="1055"/>
    </location>
</feature>
<proteinExistence type="inferred from homology"/>
<dbReference type="PANTHER" id="PTHR43253:SF1">
    <property type="entry name" value="TRICORN PROTEASE HOMOLOG 2-RELATED"/>
    <property type="match status" value="1"/>
</dbReference>
<dbReference type="Gene3D" id="3.30.750.44">
    <property type="match status" value="1"/>
</dbReference>
<comment type="subcellular location">
    <subcellularLocation>
        <location evidence="1 7">Cytoplasm</location>
    </subcellularLocation>
</comment>
<reference evidence="12" key="1">
    <citation type="journal article" date="2021" name="PeerJ">
        <title>Extensive microbial diversity within the chicken gut microbiome revealed by metagenomics and culture.</title>
        <authorList>
            <person name="Gilroy R."/>
            <person name="Ravi A."/>
            <person name="Getino M."/>
            <person name="Pursley I."/>
            <person name="Horton D.L."/>
            <person name="Alikhan N.F."/>
            <person name="Baker D."/>
            <person name="Gharbi K."/>
            <person name="Hall N."/>
            <person name="Watson M."/>
            <person name="Adriaenssens E.M."/>
            <person name="Foster-Nyarko E."/>
            <person name="Jarju S."/>
            <person name="Secka A."/>
            <person name="Antonio M."/>
            <person name="Oren A."/>
            <person name="Chaudhuri R.R."/>
            <person name="La Ragione R."/>
            <person name="Hildebrand F."/>
            <person name="Pallen M.J."/>
        </authorList>
    </citation>
    <scope>NUCLEOTIDE SEQUENCE</scope>
    <source>
        <strain evidence="12">1719</strain>
    </source>
</reference>
<dbReference type="InterPro" id="IPR029414">
    <property type="entry name" value="Tricorn_PDZ"/>
</dbReference>
<feature type="region of interest" description="Disordered" evidence="9">
    <location>
        <begin position="553"/>
        <end position="606"/>
    </location>
</feature>
<dbReference type="SMART" id="SM00245">
    <property type="entry name" value="TSPc"/>
    <property type="match status" value="1"/>
</dbReference>
<feature type="signal peptide" evidence="10">
    <location>
        <begin position="1"/>
        <end position="23"/>
    </location>
</feature>
<feature type="region of interest" description="Disordered" evidence="9">
    <location>
        <begin position="148"/>
        <end position="169"/>
    </location>
</feature>
<gene>
    <name evidence="12" type="ORF">H9853_04795</name>
</gene>
<dbReference type="PANTHER" id="PTHR43253">
    <property type="entry name" value="TRICORN PROTEASE HOMOLOG 2-RELATED"/>
    <property type="match status" value="1"/>
</dbReference>
<evidence type="ECO:0000313" key="12">
    <source>
        <dbReference type="EMBL" id="HIX54321.1"/>
    </source>
</evidence>
<dbReference type="InterPro" id="IPR005151">
    <property type="entry name" value="Tail-specific_protease"/>
</dbReference>
<keyword evidence="3 7" id="KW-0963">Cytoplasm</keyword>
<dbReference type="SUPFAM" id="SSF50156">
    <property type="entry name" value="PDZ domain-like"/>
    <property type="match status" value="1"/>
</dbReference>
<name>A0A9D1W7X1_9SPHI</name>
<protein>
    <recommendedName>
        <fullName evidence="7">Tricorn protease homolog</fullName>
        <ecNumber evidence="7">3.4.21.-</ecNumber>
    </recommendedName>
</protein>
<feature type="chain" id="PRO_5039066960" description="Tricorn protease homolog" evidence="10">
    <location>
        <begin position="24"/>
        <end position="1109"/>
    </location>
</feature>
<evidence type="ECO:0000256" key="8">
    <source>
        <dbReference type="PIRSR" id="PIRSR036421-1"/>
    </source>
</evidence>
<evidence type="ECO:0000256" key="9">
    <source>
        <dbReference type="SAM" id="MobiDB-lite"/>
    </source>
</evidence>
<dbReference type="GO" id="GO:0008236">
    <property type="term" value="F:serine-type peptidase activity"/>
    <property type="evidence" value="ECO:0007669"/>
    <property type="project" value="UniProtKB-UniRule"/>
</dbReference>
<dbReference type="Proteomes" id="UP000824156">
    <property type="component" value="Unassembled WGS sequence"/>
</dbReference>
<dbReference type="Gene3D" id="2.30.42.10">
    <property type="match status" value="1"/>
</dbReference>
<sequence>MKQPIVFSLCLLLLNLFSINLQGQSTDEQTLLLRMPTISESSVAFVYGGDIWIADKDGQNPRRVTINPGVESHPIFSPDGSRIAFTGNYDGNTDVYTVSIHGGEPQRITNHPTADILRGWIDNNSVYFTTTREFTYSLGSRLYQKSFDDKSSKPLSMPQATQGSPSKDGRYWAYIKNTDPTERDRVAFKRYRGGGMPSIWIFDTKTHEVDTIPGGACNDVKPLWINDKVYFLSDREKVVNIYSYDIKSKQVEKLTNFQDYDVRTLQGREGELVFEYKGGIHLLNLQTNQVKEIPVYIQADALYKRTKYVDMSRGIRSFSISPTGQRAVFEARGEIYTVPREKGDARNISNSPGTHERFPSWSPDGKWISYLSDKNGKYELVLRDQFAKKEPEYYSLGIQLFNFQPIWSPDSKKLFFNDAHLNLYYIDITTKDVVLVDTDDAASITGRTGNHFTPSWSPDSQWITYVKSLDNGVRTLFVYDLKSAKAHQVTDGMSAVSQPVFSRDGKFIFFSASTNTGLTNSGLHMSAYDRHPSYNVYAFILSKDTPSLFPFESDEEKVKEDATAKDEGEQKQDKKDGKEKENSTKKKSDKKKSEKSEKEKSDKPSIKIDFDQVERRIVALPLPSGSYRLDGTVDGKLVYQRGSTLGAYNIKNQKDEKLADNIRTFTISADGKRMLYSSGRDFFIVPAGVKVSPNNGKINLSNIRQLVDPVAEWNQIFNEVWAMQKEFFYVENMHGADWDAIKEKYSKFLPYVSHRSDLGYLLNEMMGEMVVGHNYIYPGDEPSSPSVSTGVLGADLLQDKGYYKISKIYDTQNWNPSLYAPLAQPGMKAQEGNYIVGIDGQDLKHTENIYQLLEFKVDKQVVLHLNSKPEFGGSWEVTVKPISFGKEMGLRTMAWVEGNRKKVDRLSDGQIAYVYMPNTGREGYDYFNRYYFSQMDKKALLIDERNNGGGSVADYVIDLLSRELISGWGIRDGKPFTTPGNGIYGPKAMIINEDAGSGGDMMPYMFRFKGLGKLVGRTTMGILVGISGYPPLIDGGRITSPNFGVFDLNGNYIIENEGVAPDIFIEQTPKEILQGKDPQLEKTVEILLEEMKTYPYKTIKKPIDPVRVN</sequence>
<keyword evidence="4 7" id="KW-0645">Protease</keyword>
<feature type="compositionally biased region" description="Basic and acidic residues" evidence="9">
    <location>
        <begin position="556"/>
        <end position="606"/>
    </location>
</feature>
<comment type="function">
    <text evidence="7">Degrades oligopeptides.</text>
</comment>
<reference evidence="12" key="2">
    <citation type="submission" date="2021-04" db="EMBL/GenBank/DDBJ databases">
        <authorList>
            <person name="Gilroy R."/>
        </authorList>
    </citation>
    <scope>NUCLEOTIDE SEQUENCE</scope>
    <source>
        <strain evidence="12">1719</strain>
    </source>
</reference>
<evidence type="ECO:0000256" key="10">
    <source>
        <dbReference type="SAM" id="SignalP"/>
    </source>
</evidence>
<dbReference type="GO" id="GO:0006508">
    <property type="term" value="P:proteolysis"/>
    <property type="evidence" value="ECO:0007669"/>
    <property type="project" value="UniProtKB-UniRule"/>
</dbReference>
<dbReference type="SUPFAM" id="SSF69304">
    <property type="entry name" value="Tricorn protease N-terminal domain"/>
    <property type="match status" value="1"/>
</dbReference>
<dbReference type="InterPro" id="IPR028204">
    <property type="entry name" value="Tricorn_C1"/>
</dbReference>
<keyword evidence="5 7" id="KW-0378">Hydrolase</keyword>
<dbReference type="EC" id="3.4.21.-" evidence="7"/>
<dbReference type="Pfam" id="PF26550">
    <property type="entry name" value="Tricorn_2nd"/>
    <property type="match status" value="1"/>
</dbReference>
<dbReference type="InterPro" id="IPR012393">
    <property type="entry name" value="Tricorn_protease"/>
</dbReference>
<feature type="domain" description="Tail specific protease" evidence="11">
    <location>
        <begin position="872"/>
        <end position="1066"/>
    </location>
</feature>
<feature type="active site" description="Nucleophile" evidence="8">
    <location>
        <position position="997"/>
    </location>
</feature>
<evidence type="ECO:0000256" key="6">
    <source>
        <dbReference type="ARBA" id="ARBA00022825"/>
    </source>
</evidence>